<dbReference type="SUPFAM" id="SSF46689">
    <property type="entry name" value="Homeodomain-like"/>
    <property type="match status" value="1"/>
</dbReference>
<evidence type="ECO:0000259" key="1">
    <source>
        <dbReference type="Pfam" id="PF08765"/>
    </source>
</evidence>
<sequence length="115" mass="13135">MNYKNGKDVLPPRLLEELQHYIQGELLYIPKQQSERAAWGEKSGSRVMIQRRNAEIYRRHAGGSTVQELERQYHLSGESIRKIILKLRTAAAFSLSERDAIDKPAAYEAIQAGKP</sequence>
<keyword evidence="3" id="KW-1185">Reference proteome</keyword>
<organism evidence="2 3">
    <name type="scientific">Paenibacillus lycopersici</name>
    <dbReference type="NCBI Taxonomy" id="2704462"/>
    <lineage>
        <taxon>Bacteria</taxon>
        <taxon>Bacillati</taxon>
        <taxon>Bacillota</taxon>
        <taxon>Bacilli</taxon>
        <taxon>Bacillales</taxon>
        <taxon>Paenibacillaceae</taxon>
        <taxon>Paenibacillus</taxon>
    </lineage>
</organism>
<dbReference type="RefSeq" id="WP_162356375.1">
    <property type="nucleotide sequence ID" value="NZ_CP048209.1"/>
</dbReference>
<dbReference type="Gene3D" id="1.10.10.60">
    <property type="entry name" value="Homeodomain-like"/>
    <property type="match status" value="1"/>
</dbReference>
<evidence type="ECO:0000313" key="3">
    <source>
        <dbReference type="Proteomes" id="UP000476064"/>
    </source>
</evidence>
<gene>
    <name evidence="2" type="ORF">GXP70_10230</name>
</gene>
<dbReference type="InterPro" id="IPR049739">
    <property type="entry name" value="YraL-like"/>
</dbReference>
<dbReference type="KEGG" id="plyc:GXP70_10230"/>
<proteinExistence type="predicted"/>
<dbReference type="AlphaFoldDB" id="A0A6C0FW52"/>
<dbReference type="InterPro" id="IPR052411">
    <property type="entry name" value="c-mor_Regulatory_Protein"/>
</dbReference>
<protein>
    <recommendedName>
        <fullName evidence="1">Mor transcription activator domain-containing protein</fullName>
    </recommendedName>
</protein>
<name>A0A6C0FW52_9BACL</name>
<dbReference type="PANTHER" id="PTHR37812:SF1">
    <property type="entry name" value="MU-LIKE PROPHAGE FLUMU PROTEIN C"/>
    <property type="match status" value="1"/>
</dbReference>
<dbReference type="Pfam" id="PF08765">
    <property type="entry name" value="Mor"/>
    <property type="match status" value="1"/>
</dbReference>
<dbReference type="InterPro" id="IPR009057">
    <property type="entry name" value="Homeodomain-like_sf"/>
</dbReference>
<reference evidence="2 3" key="1">
    <citation type="submission" date="2020-01" db="EMBL/GenBank/DDBJ databases">
        <title>Paenibacillus sp. nov., isolated from tomato rhizosphere.</title>
        <authorList>
            <person name="Weon H.-Y."/>
            <person name="Lee S.A."/>
        </authorList>
    </citation>
    <scope>NUCLEOTIDE SEQUENCE [LARGE SCALE GENOMIC DNA]</scope>
    <source>
        <strain evidence="2 3">12200R-189</strain>
    </source>
</reference>
<dbReference type="EMBL" id="CP048209">
    <property type="protein sequence ID" value="QHT60282.1"/>
    <property type="molecule type" value="Genomic_DNA"/>
</dbReference>
<dbReference type="Proteomes" id="UP000476064">
    <property type="component" value="Chromosome"/>
</dbReference>
<dbReference type="PANTHER" id="PTHR37812">
    <property type="entry name" value="MU-LIKE PROPHAGE FLUMU PROTEIN C"/>
    <property type="match status" value="1"/>
</dbReference>
<feature type="domain" description="Mor transcription activator" evidence="1">
    <location>
        <begin position="16"/>
        <end position="90"/>
    </location>
</feature>
<dbReference type="NCBIfam" id="NF040785">
    <property type="entry name" value="CD3324_fam"/>
    <property type="match status" value="1"/>
</dbReference>
<accession>A0A6C0FW52</accession>
<evidence type="ECO:0000313" key="2">
    <source>
        <dbReference type="EMBL" id="QHT60282.1"/>
    </source>
</evidence>
<dbReference type="InterPro" id="IPR014875">
    <property type="entry name" value="Mor_transcription_activator"/>
</dbReference>